<proteinExistence type="predicted"/>
<evidence type="ECO:0000256" key="1">
    <source>
        <dbReference type="SAM" id="SignalP"/>
    </source>
</evidence>
<dbReference type="KEGG" id="erl:AOC36_08605"/>
<dbReference type="Proteomes" id="UP000063781">
    <property type="component" value="Chromosome"/>
</dbReference>
<sequence length="168" mass="18224">MVNFNNIQKKVIGLLLIVTLVITNTSTSIAYATGDSNGFAGGNGTAENPYIIQTAKQLDEIRYGLDKHYKLDNDIDLTVFLENTPKGWVPIGTEDDPFTGTLDGNNHQVTGLWINAGFELGFFGWIKGGTIKNLGVVTDEEKNIIGVNTIGILASIAENVQIDNCYTI</sequence>
<dbReference type="OrthoDB" id="9807519at2"/>
<accession>A0A0X8H0W9</accession>
<dbReference type="EMBL" id="CP013213">
    <property type="protein sequence ID" value="AMC94045.1"/>
    <property type="molecule type" value="Genomic_DNA"/>
</dbReference>
<dbReference type="AlphaFoldDB" id="A0A0X8H0W9"/>
<gene>
    <name evidence="2" type="ORF">AOC36_08605</name>
</gene>
<dbReference type="RefSeq" id="WP_067633381.1">
    <property type="nucleotide sequence ID" value="NZ_CP013213.1"/>
</dbReference>
<organism evidence="2 3">
    <name type="scientific">Erysipelothrix larvae</name>
    <dbReference type="NCBI Taxonomy" id="1514105"/>
    <lineage>
        <taxon>Bacteria</taxon>
        <taxon>Bacillati</taxon>
        <taxon>Bacillota</taxon>
        <taxon>Erysipelotrichia</taxon>
        <taxon>Erysipelotrichales</taxon>
        <taxon>Erysipelotrichaceae</taxon>
        <taxon>Erysipelothrix</taxon>
    </lineage>
</organism>
<keyword evidence="1" id="KW-0732">Signal</keyword>
<reference evidence="2 3" key="1">
    <citation type="submission" date="2015-10" db="EMBL/GenBank/DDBJ databases">
        <title>Erysipelothrix larvae sp. LV19 isolated from the larval gut of the rhinoceros beetle, Trypoxylus dichotomus.</title>
        <authorList>
            <person name="Lim S."/>
            <person name="Kim B.-C."/>
        </authorList>
    </citation>
    <scope>NUCLEOTIDE SEQUENCE [LARGE SCALE GENOMIC DNA]</scope>
    <source>
        <strain evidence="2 3">LV19</strain>
    </source>
</reference>
<name>A0A0X8H0W9_9FIRM</name>
<dbReference type="STRING" id="1514105.AOC36_08605"/>
<evidence type="ECO:0000313" key="2">
    <source>
        <dbReference type="EMBL" id="AMC94045.1"/>
    </source>
</evidence>
<dbReference type="Gene3D" id="2.160.20.110">
    <property type="match status" value="1"/>
</dbReference>
<protein>
    <submittedName>
        <fullName evidence="2">Uncharacterized protein</fullName>
    </submittedName>
</protein>
<feature type="signal peptide" evidence="1">
    <location>
        <begin position="1"/>
        <end position="30"/>
    </location>
</feature>
<keyword evidence="3" id="KW-1185">Reference proteome</keyword>
<feature type="chain" id="PRO_5039298747" evidence="1">
    <location>
        <begin position="31"/>
        <end position="168"/>
    </location>
</feature>
<evidence type="ECO:0000313" key="3">
    <source>
        <dbReference type="Proteomes" id="UP000063781"/>
    </source>
</evidence>